<dbReference type="Proteomes" id="UP001221898">
    <property type="component" value="Unassembled WGS sequence"/>
</dbReference>
<feature type="chain" id="PRO_5041949133" evidence="2">
    <location>
        <begin position="23"/>
        <end position="132"/>
    </location>
</feature>
<proteinExistence type="predicted"/>
<feature type="signal peptide" evidence="2">
    <location>
        <begin position="1"/>
        <end position="22"/>
    </location>
</feature>
<accession>A0AAD7T0M9</accession>
<evidence type="ECO:0000256" key="1">
    <source>
        <dbReference type="SAM" id="MobiDB-lite"/>
    </source>
</evidence>
<evidence type="ECO:0000256" key="2">
    <source>
        <dbReference type="SAM" id="SignalP"/>
    </source>
</evidence>
<reference evidence="3" key="1">
    <citation type="journal article" date="2023" name="Science">
        <title>Genome structures resolve the early diversification of teleost fishes.</title>
        <authorList>
            <person name="Parey E."/>
            <person name="Louis A."/>
            <person name="Montfort J."/>
            <person name="Bouchez O."/>
            <person name="Roques C."/>
            <person name="Iampietro C."/>
            <person name="Lluch J."/>
            <person name="Castinel A."/>
            <person name="Donnadieu C."/>
            <person name="Desvignes T."/>
            <person name="Floi Bucao C."/>
            <person name="Jouanno E."/>
            <person name="Wen M."/>
            <person name="Mejri S."/>
            <person name="Dirks R."/>
            <person name="Jansen H."/>
            <person name="Henkel C."/>
            <person name="Chen W.J."/>
            <person name="Zahm M."/>
            <person name="Cabau C."/>
            <person name="Klopp C."/>
            <person name="Thompson A.W."/>
            <person name="Robinson-Rechavi M."/>
            <person name="Braasch I."/>
            <person name="Lecointre G."/>
            <person name="Bobe J."/>
            <person name="Postlethwait J.H."/>
            <person name="Berthelot C."/>
            <person name="Roest Crollius H."/>
            <person name="Guiguen Y."/>
        </authorList>
    </citation>
    <scope>NUCLEOTIDE SEQUENCE</scope>
    <source>
        <strain evidence="3">NC1722</strain>
    </source>
</reference>
<keyword evidence="4" id="KW-1185">Reference proteome</keyword>
<gene>
    <name evidence="3" type="ORF">AAFF_G00155110</name>
</gene>
<dbReference type="AlphaFoldDB" id="A0AAD7T0M9"/>
<protein>
    <submittedName>
        <fullName evidence="3">Uncharacterized protein</fullName>
    </submittedName>
</protein>
<evidence type="ECO:0000313" key="3">
    <source>
        <dbReference type="EMBL" id="KAJ8411873.1"/>
    </source>
</evidence>
<comment type="caution">
    <text evidence="3">The sequence shown here is derived from an EMBL/GenBank/DDBJ whole genome shotgun (WGS) entry which is preliminary data.</text>
</comment>
<organism evidence="3 4">
    <name type="scientific">Aldrovandia affinis</name>
    <dbReference type="NCBI Taxonomy" id="143900"/>
    <lineage>
        <taxon>Eukaryota</taxon>
        <taxon>Metazoa</taxon>
        <taxon>Chordata</taxon>
        <taxon>Craniata</taxon>
        <taxon>Vertebrata</taxon>
        <taxon>Euteleostomi</taxon>
        <taxon>Actinopterygii</taxon>
        <taxon>Neopterygii</taxon>
        <taxon>Teleostei</taxon>
        <taxon>Notacanthiformes</taxon>
        <taxon>Halosauridae</taxon>
        <taxon>Aldrovandia</taxon>
    </lineage>
</organism>
<sequence>MPIGCKGCVCVVGVLFLEGVGARGGAPGAGTRVRRLPLTCDVRGAASSGVRGPGILRGVIERSLEMNITVSGIVLGVLRLRERTISRGPVGGGVHLTAPSEAAGARSPLRFEGKHQRLNVPAEPSGAHTRRT</sequence>
<dbReference type="EMBL" id="JAINUG010000021">
    <property type="protein sequence ID" value="KAJ8411873.1"/>
    <property type="molecule type" value="Genomic_DNA"/>
</dbReference>
<feature type="region of interest" description="Disordered" evidence="1">
    <location>
        <begin position="89"/>
        <end position="132"/>
    </location>
</feature>
<evidence type="ECO:0000313" key="4">
    <source>
        <dbReference type="Proteomes" id="UP001221898"/>
    </source>
</evidence>
<name>A0AAD7T0M9_9TELE</name>
<keyword evidence="2" id="KW-0732">Signal</keyword>